<gene>
    <name evidence="2" type="ORF">JVT61DRAFT_2878</name>
</gene>
<comment type="caution">
    <text evidence="2">The sequence shown here is derived from an EMBL/GenBank/DDBJ whole genome shotgun (WGS) entry which is preliminary data.</text>
</comment>
<evidence type="ECO:0000313" key="3">
    <source>
        <dbReference type="Proteomes" id="UP000683000"/>
    </source>
</evidence>
<reference evidence="2" key="1">
    <citation type="submission" date="2021-03" db="EMBL/GenBank/DDBJ databases">
        <title>Evolutionary innovations through gain and loss of genes in the ectomycorrhizal Boletales.</title>
        <authorList>
            <person name="Wu G."/>
            <person name="Miyauchi S."/>
            <person name="Morin E."/>
            <person name="Yang Z.-L."/>
            <person name="Xu J."/>
            <person name="Martin F.M."/>
        </authorList>
    </citation>
    <scope>NUCLEOTIDE SEQUENCE</scope>
    <source>
        <strain evidence="2">BR01</strain>
    </source>
</reference>
<accession>A0A8I2YNP3</accession>
<dbReference type="AlphaFoldDB" id="A0A8I2YNP3"/>
<keyword evidence="3" id="KW-1185">Reference proteome</keyword>
<dbReference type="EMBL" id="JAGFBS010000013">
    <property type="protein sequence ID" value="KAG6375994.1"/>
    <property type="molecule type" value="Genomic_DNA"/>
</dbReference>
<evidence type="ECO:0000313" key="2">
    <source>
        <dbReference type="EMBL" id="KAG6375994.1"/>
    </source>
</evidence>
<sequence length="158" mass="17542">MAKYSLPHIQYALTINPWHHIQITWKCKFKCAMEHIVEMDETENMDALGHTCGTENHIYGLSTHSLAGAAEDASTSWQEHCRVPVGGHPVPYDQAKEPSKDTSSSTANAMQDQPGSTSTSKFSRPAISVNLKMDRIADKVVECLTPMLTNIMQSINRL</sequence>
<evidence type="ECO:0000256" key="1">
    <source>
        <dbReference type="SAM" id="MobiDB-lite"/>
    </source>
</evidence>
<proteinExistence type="predicted"/>
<dbReference type="Proteomes" id="UP000683000">
    <property type="component" value="Unassembled WGS sequence"/>
</dbReference>
<name>A0A8I2YNP3_9AGAM</name>
<protein>
    <submittedName>
        <fullName evidence="2">Uncharacterized protein</fullName>
    </submittedName>
</protein>
<feature type="compositionally biased region" description="Polar residues" evidence="1">
    <location>
        <begin position="101"/>
        <end position="122"/>
    </location>
</feature>
<feature type="region of interest" description="Disordered" evidence="1">
    <location>
        <begin position="87"/>
        <end position="122"/>
    </location>
</feature>
<dbReference type="OrthoDB" id="2747940at2759"/>
<organism evidence="2 3">
    <name type="scientific">Boletus reticuloceps</name>
    <dbReference type="NCBI Taxonomy" id="495285"/>
    <lineage>
        <taxon>Eukaryota</taxon>
        <taxon>Fungi</taxon>
        <taxon>Dikarya</taxon>
        <taxon>Basidiomycota</taxon>
        <taxon>Agaricomycotina</taxon>
        <taxon>Agaricomycetes</taxon>
        <taxon>Agaricomycetidae</taxon>
        <taxon>Boletales</taxon>
        <taxon>Boletineae</taxon>
        <taxon>Boletaceae</taxon>
        <taxon>Boletoideae</taxon>
        <taxon>Boletus</taxon>
    </lineage>
</organism>